<feature type="transmembrane region" description="Helical" evidence="7">
    <location>
        <begin position="227"/>
        <end position="245"/>
    </location>
</feature>
<evidence type="ECO:0000256" key="6">
    <source>
        <dbReference type="ARBA" id="ARBA00023136"/>
    </source>
</evidence>
<dbReference type="CDD" id="cd06173">
    <property type="entry name" value="MFS_MefA_like"/>
    <property type="match status" value="1"/>
</dbReference>
<sequence>MVDEPLPNRTIGRLLTDRTFGALFWGKLLTSFGVFIHSIVAAVVVFEATGSAAAVALVTVAQFGPQLALTPLTGRWADTGSPTFQILLGRICCVVGSASVAVWLLLDDQLRGWAVAVPVLVGSLLVGIGFSIGGPAMQSIVPAIVTPEELPRAMTLNTLPMMVARIAGPAVGAIVATRIGPAPAFASSAATHAVFALFVLVARFPPPEAPPPRSDRRVWAAVRHLRNDRVLGLALLAVTILGFGSDPSITLAPALSSLLTGDVALVGPLTFAFGCGAAAGLLVLLLALRWLEQRTLSLAGLVLLAAGLAGAGLARHELVAVVAFVVAGCGFGVGMASLSTHIQQRAPVHLRGRVMALWMVGFVGSRPLASVSLGLVTDAWSVRAGLIIAGVLVGGAAIAFAAGTRHEPDVGLAG</sequence>
<dbReference type="InterPro" id="IPR036259">
    <property type="entry name" value="MFS_trans_sf"/>
</dbReference>
<dbReference type="InterPro" id="IPR020846">
    <property type="entry name" value="MFS_dom"/>
</dbReference>
<feature type="transmembrane region" description="Helical" evidence="7">
    <location>
        <begin position="265"/>
        <end position="288"/>
    </location>
</feature>
<feature type="domain" description="Major facilitator superfamily (MFS) profile" evidence="8">
    <location>
        <begin position="230"/>
        <end position="414"/>
    </location>
</feature>
<dbReference type="Pfam" id="PF05977">
    <property type="entry name" value="MFS_3"/>
    <property type="match status" value="1"/>
</dbReference>
<dbReference type="PANTHER" id="PTHR23513:SF11">
    <property type="entry name" value="STAPHYLOFERRIN A TRANSPORTER"/>
    <property type="match status" value="1"/>
</dbReference>
<dbReference type="InterPro" id="IPR010290">
    <property type="entry name" value="TM_effector"/>
</dbReference>
<keyword evidence="3" id="KW-1003">Cell membrane</keyword>
<feature type="transmembrane region" description="Helical" evidence="7">
    <location>
        <begin position="320"/>
        <end position="342"/>
    </location>
</feature>
<gene>
    <name evidence="9" type="ORF">GCM10009681_06950</name>
</gene>
<protein>
    <submittedName>
        <fullName evidence="9">MFS transporter</fullName>
    </submittedName>
</protein>
<dbReference type="PANTHER" id="PTHR23513">
    <property type="entry name" value="INTEGRAL MEMBRANE EFFLUX PROTEIN-RELATED"/>
    <property type="match status" value="1"/>
</dbReference>
<evidence type="ECO:0000256" key="4">
    <source>
        <dbReference type="ARBA" id="ARBA00022692"/>
    </source>
</evidence>
<dbReference type="EMBL" id="BAAALS010000002">
    <property type="protein sequence ID" value="GAA1738790.1"/>
    <property type="molecule type" value="Genomic_DNA"/>
</dbReference>
<evidence type="ECO:0000256" key="5">
    <source>
        <dbReference type="ARBA" id="ARBA00022989"/>
    </source>
</evidence>
<keyword evidence="6 7" id="KW-0472">Membrane</keyword>
<keyword evidence="10" id="KW-1185">Reference proteome</keyword>
<evidence type="ECO:0000259" key="8">
    <source>
        <dbReference type="PROSITE" id="PS50850"/>
    </source>
</evidence>
<dbReference type="RefSeq" id="WP_344076688.1">
    <property type="nucleotide sequence ID" value="NZ_BAAALS010000002.1"/>
</dbReference>
<dbReference type="PROSITE" id="PS50850">
    <property type="entry name" value="MFS"/>
    <property type="match status" value="1"/>
</dbReference>
<dbReference type="SUPFAM" id="SSF103473">
    <property type="entry name" value="MFS general substrate transporter"/>
    <property type="match status" value="1"/>
</dbReference>
<feature type="transmembrane region" description="Helical" evidence="7">
    <location>
        <begin position="112"/>
        <end position="132"/>
    </location>
</feature>
<feature type="transmembrane region" description="Helical" evidence="7">
    <location>
        <begin position="382"/>
        <end position="402"/>
    </location>
</feature>
<accession>A0ABP4VXW1</accession>
<keyword evidence="5 7" id="KW-1133">Transmembrane helix</keyword>
<evidence type="ECO:0000313" key="9">
    <source>
        <dbReference type="EMBL" id="GAA1738790.1"/>
    </source>
</evidence>
<keyword evidence="2" id="KW-0813">Transport</keyword>
<comment type="caution">
    <text evidence="9">The sequence shown here is derived from an EMBL/GenBank/DDBJ whole genome shotgun (WGS) entry which is preliminary data.</text>
</comment>
<evidence type="ECO:0000256" key="3">
    <source>
        <dbReference type="ARBA" id="ARBA00022475"/>
    </source>
</evidence>
<feature type="transmembrane region" description="Helical" evidence="7">
    <location>
        <begin position="52"/>
        <end position="72"/>
    </location>
</feature>
<keyword evidence="4 7" id="KW-0812">Transmembrane</keyword>
<evidence type="ECO:0000256" key="7">
    <source>
        <dbReference type="SAM" id="Phobius"/>
    </source>
</evidence>
<feature type="transmembrane region" description="Helical" evidence="7">
    <location>
        <begin position="295"/>
        <end position="314"/>
    </location>
</feature>
<feature type="transmembrane region" description="Helical" evidence="7">
    <location>
        <begin position="84"/>
        <end position="106"/>
    </location>
</feature>
<proteinExistence type="predicted"/>
<evidence type="ECO:0000313" key="10">
    <source>
        <dbReference type="Proteomes" id="UP001500655"/>
    </source>
</evidence>
<dbReference type="Proteomes" id="UP001500655">
    <property type="component" value="Unassembled WGS sequence"/>
</dbReference>
<evidence type="ECO:0000256" key="1">
    <source>
        <dbReference type="ARBA" id="ARBA00004651"/>
    </source>
</evidence>
<reference evidence="10" key="1">
    <citation type="journal article" date="2019" name="Int. J. Syst. Evol. Microbiol.">
        <title>The Global Catalogue of Microorganisms (GCM) 10K type strain sequencing project: providing services to taxonomists for standard genome sequencing and annotation.</title>
        <authorList>
            <consortium name="The Broad Institute Genomics Platform"/>
            <consortium name="The Broad Institute Genome Sequencing Center for Infectious Disease"/>
            <person name="Wu L."/>
            <person name="Ma J."/>
        </authorList>
    </citation>
    <scope>NUCLEOTIDE SEQUENCE [LARGE SCALE GENOMIC DNA]</scope>
    <source>
        <strain evidence="10">JCM 13249</strain>
    </source>
</reference>
<name>A0ABP4VXW1_9ACTN</name>
<feature type="transmembrane region" description="Helical" evidence="7">
    <location>
        <begin position="20"/>
        <end position="46"/>
    </location>
</feature>
<feature type="transmembrane region" description="Helical" evidence="7">
    <location>
        <begin position="354"/>
        <end position="376"/>
    </location>
</feature>
<feature type="transmembrane region" description="Helical" evidence="7">
    <location>
        <begin position="185"/>
        <end position="206"/>
    </location>
</feature>
<dbReference type="Gene3D" id="1.20.1250.20">
    <property type="entry name" value="MFS general substrate transporter like domains"/>
    <property type="match status" value="1"/>
</dbReference>
<evidence type="ECO:0000256" key="2">
    <source>
        <dbReference type="ARBA" id="ARBA00022448"/>
    </source>
</evidence>
<comment type="subcellular location">
    <subcellularLocation>
        <location evidence="1">Cell membrane</location>
        <topology evidence="1">Multi-pass membrane protein</topology>
    </subcellularLocation>
</comment>
<organism evidence="9 10">
    <name type="scientific">Luedemannella helvata</name>
    <dbReference type="NCBI Taxonomy" id="349315"/>
    <lineage>
        <taxon>Bacteria</taxon>
        <taxon>Bacillati</taxon>
        <taxon>Actinomycetota</taxon>
        <taxon>Actinomycetes</taxon>
        <taxon>Micromonosporales</taxon>
        <taxon>Micromonosporaceae</taxon>
        <taxon>Luedemannella</taxon>
    </lineage>
</organism>